<name>A0A6J6NBV1_9ZZZZ</name>
<dbReference type="AlphaFoldDB" id="A0A6J6NBV1"/>
<reference evidence="2" key="1">
    <citation type="submission" date="2020-05" db="EMBL/GenBank/DDBJ databases">
        <authorList>
            <person name="Chiriac C."/>
            <person name="Salcher M."/>
            <person name="Ghai R."/>
            <person name="Kavagutti S V."/>
        </authorList>
    </citation>
    <scope>NUCLEOTIDE SEQUENCE</scope>
</reference>
<protein>
    <submittedName>
        <fullName evidence="2">Unannotated protein</fullName>
    </submittedName>
</protein>
<accession>A0A6J6NBV1</accession>
<evidence type="ECO:0000256" key="1">
    <source>
        <dbReference type="SAM" id="MobiDB-lite"/>
    </source>
</evidence>
<organism evidence="2">
    <name type="scientific">freshwater metagenome</name>
    <dbReference type="NCBI Taxonomy" id="449393"/>
    <lineage>
        <taxon>unclassified sequences</taxon>
        <taxon>metagenomes</taxon>
        <taxon>ecological metagenomes</taxon>
    </lineage>
</organism>
<dbReference type="EMBL" id="CAEZXP010000001">
    <property type="protein sequence ID" value="CAB4682285.1"/>
    <property type="molecule type" value="Genomic_DNA"/>
</dbReference>
<sequence length="81" mass="8323">MRAGHGWCGEYDYARDDERARGCGTGLPTGASESEVVVESLHFGGPACAGANAHPTEGSGGVPVWADGHPEESGGHSRTRT</sequence>
<gene>
    <name evidence="2" type="ORF">UFOPK2399_00025</name>
</gene>
<evidence type="ECO:0000313" key="2">
    <source>
        <dbReference type="EMBL" id="CAB4682285.1"/>
    </source>
</evidence>
<proteinExistence type="predicted"/>
<feature type="region of interest" description="Disordered" evidence="1">
    <location>
        <begin position="49"/>
        <end position="81"/>
    </location>
</feature>